<dbReference type="InterPro" id="IPR036709">
    <property type="entry name" value="Autotransporte_beta_dom_sf"/>
</dbReference>
<organism evidence="4 5">
    <name type="scientific">Pseudomonas psychrophila</name>
    <dbReference type="NCBI Taxonomy" id="122355"/>
    <lineage>
        <taxon>Bacteria</taxon>
        <taxon>Pseudomonadati</taxon>
        <taxon>Pseudomonadota</taxon>
        <taxon>Gammaproteobacteria</taxon>
        <taxon>Pseudomonadales</taxon>
        <taxon>Pseudomonadaceae</taxon>
        <taxon>Pseudomonas</taxon>
    </lineage>
</organism>
<dbReference type="InterPro" id="IPR005546">
    <property type="entry name" value="Autotransporte_beta"/>
</dbReference>
<proteinExistence type="predicted"/>
<feature type="chain" id="PRO_5045777821" evidence="2">
    <location>
        <begin position="25"/>
        <end position="1145"/>
    </location>
</feature>
<evidence type="ECO:0000313" key="4">
    <source>
        <dbReference type="EMBL" id="SDU62461.1"/>
    </source>
</evidence>
<accession>A0ABY0W101</accession>
<dbReference type="Gene3D" id="2.40.128.130">
    <property type="entry name" value="Autotransporter beta-domain"/>
    <property type="match status" value="1"/>
</dbReference>
<dbReference type="PROSITE" id="PS51208">
    <property type="entry name" value="AUTOTRANSPORTER"/>
    <property type="match status" value="1"/>
</dbReference>
<feature type="signal peptide" evidence="2">
    <location>
        <begin position="1"/>
        <end position="24"/>
    </location>
</feature>
<feature type="region of interest" description="Disordered" evidence="1">
    <location>
        <begin position="72"/>
        <end position="129"/>
    </location>
</feature>
<feature type="region of interest" description="Disordered" evidence="1">
    <location>
        <begin position="39"/>
        <end position="58"/>
    </location>
</feature>
<evidence type="ECO:0000259" key="3">
    <source>
        <dbReference type="PROSITE" id="PS51208"/>
    </source>
</evidence>
<keyword evidence="2" id="KW-0732">Signal</keyword>
<feature type="compositionally biased region" description="Polar residues" evidence="1">
    <location>
        <begin position="72"/>
        <end position="81"/>
    </location>
</feature>
<dbReference type="SUPFAM" id="SSF103515">
    <property type="entry name" value="Autotransporter"/>
    <property type="match status" value="1"/>
</dbReference>
<evidence type="ECO:0000313" key="5">
    <source>
        <dbReference type="Proteomes" id="UP000182058"/>
    </source>
</evidence>
<gene>
    <name evidence="4" type="ORF">SAMN04490201_3232</name>
</gene>
<evidence type="ECO:0000256" key="1">
    <source>
        <dbReference type="SAM" id="MobiDB-lite"/>
    </source>
</evidence>
<dbReference type="Proteomes" id="UP000182058">
    <property type="component" value="Chromosome I"/>
</dbReference>
<sequence>MDLRLTPLALAICASLMYSANVWAAGGAAGANGDITTSPNEFNSGAPGTSGALANGGNGADFLNQNTLDLTQDLGSVSDGSDGQDATNAQGGGGNGGAGGGSAFGAFSQGGAGGTSTTDSNGGNGGDIAGKTISQSNAVNISLAGTDAGNGGSGGADNGGGLSGGGGGQGGAGGGSIFGGLSQGGAGGFSDDATNPSAVSFSAGGSGGAISDMTMTLSNITLNGALGGNGGSGGNSDGASGSGGVGGGSIFAGLSQGGAGGLSFSTTTALSSSAGGFGGAISGITMTLSDITLNGARGGAGGNADYNFGASGNGGAGGGSIFGGLSQGGAGGFSDSNSNSDSSSAGGSGGTISDITMTLSNVTLNGALGGNAGNSSGSASGIGGAGGGSIFGGLSQGGAGGSTYSFFNTSSAGGSGGAISDISMTLSNITLNGVLGGNGGVGGVGAGGSGGAGGGSIFGGLSQGGAGGYSISSSNLNSSSAGGSGGAISDITMTLSNITLNGARGGNVGVGGIGATGSGGSGGGSIFGGLSQGGAGGYSISSFDASTDGGNGGNGGAVSGNTLLLSDVRLIGAPGGTGQTGSDGINGGSILGGYSAGGAAGEVFFIGPASQTSAIGGAGGDSSSNTIKLGGVSSLTGDIYGGYSQGGRANGASAGVTGAGGNAENNHVTLTGTELSIAGAVYGGYSADGDGTLQPNRAFSGNTLTLNGYRGSVKGIYNFEQYNWLLPKDVVNQDTLIKITGSDKVDLNNTQHTVAMVSDGNRLNEGDKVILIDKAQGTSSPASVQVEQGHFIIYDAQLGIENDAFVLNIDSKSDTTPLPPSPAGRLNPKSESFLQGRAAALAFTNQGTDMIRESISSCVTDMFFITDGGTNRYDTGSHIRIRDFKMALGLRKCFELQNTSQVVFGAFIDHGQGNYDSYNSFAGYGDVRGSGDLRYTGAGLLFHMDVAGTSINKNAKPVAGIKEGVYLDAVMRAGRVKTDFSSNDLIDAEGVRGHYNSKSQYVSAMAGIGYVFNLDDQQSVDVYSRYSWSHINADKVTVGNDKLSFDRDNSSRLRAGTRYTYAVTQHIAPYAGLAYEHEFEGKVSGKVYDMSIKGADLGGSTGILEVGVSTTPIASVSAIKLDVGVQGFFGERKGATGSINLSYEY</sequence>
<dbReference type="EMBL" id="LT629795">
    <property type="protein sequence ID" value="SDU62461.1"/>
    <property type="molecule type" value="Genomic_DNA"/>
</dbReference>
<evidence type="ECO:0000256" key="2">
    <source>
        <dbReference type="SAM" id="SignalP"/>
    </source>
</evidence>
<protein>
    <submittedName>
        <fullName evidence="4">PPE-repeat protein</fullName>
    </submittedName>
</protein>
<dbReference type="RefSeq" id="WP_231984448.1">
    <property type="nucleotide sequence ID" value="NZ_CP049044.1"/>
</dbReference>
<feature type="compositionally biased region" description="Gly residues" evidence="1">
    <location>
        <begin position="90"/>
        <end position="114"/>
    </location>
</feature>
<name>A0ABY0W101_9PSED</name>
<feature type="domain" description="Autotransporter" evidence="3">
    <location>
        <begin position="855"/>
        <end position="1145"/>
    </location>
</feature>
<keyword evidence="5" id="KW-1185">Reference proteome</keyword>
<dbReference type="SMART" id="SM00869">
    <property type="entry name" value="Autotransporter"/>
    <property type="match status" value="1"/>
</dbReference>
<reference evidence="4 5" key="1">
    <citation type="submission" date="2016-10" db="EMBL/GenBank/DDBJ databases">
        <authorList>
            <person name="Varghese N."/>
            <person name="Submissions S."/>
        </authorList>
    </citation>
    <scope>NUCLEOTIDE SEQUENCE [LARGE SCALE GENOMIC DNA]</scope>
    <source>
        <strain evidence="4 5">BS3667</strain>
    </source>
</reference>
<dbReference type="GeneID" id="96622552"/>